<proteinExistence type="predicted"/>
<keyword evidence="2" id="KW-1185">Reference proteome</keyword>
<dbReference type="Proteomes" id="UP001419268">
    <property type="component" value="Unassembled WGS sequence"/>
</dbReference>
<sequence length="49" mass="5633">MVTVYLRYERVRAGRQGPRPKLRGLAWSSHRYLPIECTLGALIRSMDAS</sequence>
<gene>
    <name evidence="1" type="ORF">Scep_001562</name>
</gene>
<evidence type="ECO:0000313" key="1">
    <source>
        <dbReference type="EMBL" id="KAK9166371.1"/>
    </source>
</evidence>
<dbReference type="AlphaFoldDB" id="A0AAP0L8F1"/>
<organism evidence="1 2">
    <name type="scientific">Stephania cephalantha</name>
    <dbReference type="NCBI Taxonomy" id="152367"/>
    <lineage>
        <taxon>Eukaryota</taxon>
        <taxon>Viridiplantae</taxon>
        <taxon>Streptophyta</taxon>
        <taxon>Embryophyta</taxon>
        <taxon>Tracheophyta</taxon>
        <taxon>Spermatophyta</taxon>
        <taxon>Magnoliopsida</taxon>
        <taxon>Ranunculales</taxon>
        <taxon>Menispermaceae</taxon>
        <taxon>Menispermoideae</taxon>
        <taxon>Cissampelideae</taxon>
        <taxon>Stephania</taxon>
    </lineage>
</organism>
<accession>A0AAP0L8F1</accession>
<comment type="caution">
    <text evidence="1">The sequence shown here is derived from an EMBL/GenBank/DDBJ whole genome shotgun (WGS) entry which is preliminary data.</text>
</comment>
<dbReference type="EMBL" id="JBBNAG010000001">
    <property type="protein sequence ID" value="KAK9166371.1"/>
    <property type="molecule type" value="Genomic_DNA"/>
</dbReference>
<evidence type="ECO:0000313" key="2">
    <source>
        <dbReference type="Proteomes" id="UP001419268"/>
    </source>
</evidence>
<name>A0AAP0L8F1_9MAGN</name>
<protein>
    <submittedName>
        <fullName evidence="1">Uncharacterized protein</fullName>
    </submittedName>
</protein>
<reference evidence="1 2" key="1">
    <citation type="submission" date="2024-01" db="EMBL/GenBank/DDBJ databases">
        <title>Genome assemblies of Stephania.</title>
        <authorList>
            <person name="Yang L."/>
        </authorList>
    </citation>
    <scope>NUCLEOTIDE SEQUENCE [LARGE SCALE GENOMIC DNA]</scope>
    <source>
        <strain evidence="1">JXDWG</strain>
        <tissue evidence="1">Leaf</tissue>
    </source>
</reference>